<protein>
    <submittedName>
        <fullName evidence="2">Uncharacterized protein</fullName>
    </submittedName>
</protein>
<keyword evidence="1" id="KW-0812">Transmembrane</keyword>
<evidence type="ECO:0000313" key="2">
    <source>
        <dbReference type="EMBL" id="KAL2728075.1"/>
    </source>
</evidence>
<name>A0ABD2B5T1_VESMC</name>
<evidence type="ECO:0000313" key="3">
    <source>
        <dbReference type="Proteomes" id="UP001607303"/>
    </source>
</evidence>
<accession>A0ABD2B5T1</accession>
<keyword evidence="3" id="KW-1185">Reference proteome</keyword>
<dbReference type="AlphaFoldDB" id="A0ABD2B5T1"/>
<organism evidence="2 3">
    <name type="scientific">Vespula maculifrons</name>
    <name type="common">Eastern yellow jacket</name>
    <name type="synonym">Wasp</name>
    <dbReference type="NCBI Taxonomy" id="7453"/>
    <lineage>
        <taxon>Eukaryota</taxon>
        <taxon>Metazoa</taxon>
        <taxon>Ecdysozoa</taxon>
        <taxon>Arthropoda</taxon>
        <taxon>Hexapoda</taxon>
        <taxon>Insecta</taxon>
        <taxon>Pterygota</taxon>
        <taxon>Neoptera</taxon>
        <taxon>Endopterygota</taxon>
        <taxon>Hymenoptera</taxon>
        <taxon>Apocrita</taxon>
        <taxon>Aculeata</taxon>
        <taxon>Vespoidea</taxon>
        <taxon>Vespidae</taxon>
        <taxon>Vespinae</taxon>
        <taxon>Vespula</taxon>
    </lineage>
</organism>
<comment type="caution">
    <text evidence="2">The sequence shown here is derived from an EMBL/GenBank/DDBJ whole genome shotgun (WGS) entry which is preliminary data.</text>
</comment>
<proteinExistence type="predicted"/>
<gene>
    <name evidence="2" type="ORF">V1477_017351</name>
</gene>
<evidence type="ECO:0000256" key="1">
    <source>
        <dbReference type="SAM" id="Phobius"/>
    </source>
</evidence>
<feature type="transmembrane region" description="Helical" evidence="1">
    <location>
        <begin position="20"/>
        <end position="44"/>
    </location>
</feature>
<keyword evidence="1" id="KW-1133">Transmembrane helix</keyword>
<dbReference type="EMBL" id="JAYRBN010000100">
    <property type="protein sequence ID" value="KAL2728075.1"/>
    <property type="molecule type" value="Genomic_DNA"/>
</dbReference>
<reference evidence="2 3" key="1">
    <citation type="journal article" date="2024" name="Ann. Entomol. Soc. Am.">
        <title>Genomic analyses of the southern and eastern yellowjacket wasps (Hymenoptera: Vespidae) reveal evolutionary signatures of social life.</title>
        <authorList>
            <person name="Catto M.A."/>
            <person name="Caine P.B."/>
            <person name="Orr S.E."/>
            <person name="Hunt B.G."/>
            <person name="Goodisman M.A.D."/>
        </authorList>
    </citation>
    <scope>NUCLEOTIDE SEQUENCE [LARGE SCALE GENOMIC DNA]</scope>
    <source>
        <strain evidence="2">232</strain>
        <tissue evidence="2">Head and thorax</tissue>
    </source>
</reference>
<dbReference type="Proteomes" id="UP001607303">
    <property type="component" value="Unassembled WGS sequence"/>
</dbReference>
<sequence>MMDMKRRNDASTGHVVDSVVATVAAMVAAMVAVMVVVVVTVRAIQSSPGEFQRELVRPPPFCPGRVPTIRILRAWDLVFSQIDSRNWSVDRSIDLSIDRLVCRSVDLSQATEWDTYDTLTLTSFCNRHEDIIDTDRIELGTPLIV</sequence>
<keyword evidence="1" id="KW-0472">Membrane</keyword>